<dbReference type="RefSeq" id="WP_194562058.1">
    <property type="nucleotide sequence ID" value="NZ_JADKPV010000001.1"/>
</dbReference>
<dbReference type="GO" id="GO:0005886">
    <property type="term" value="C:plasma membrane"/>
    <property type="evidence" value="ECO:0007669"/>
    <property type="project" value="TreeGrafter"/>
</dbReference>
<proteinExistence type="predicted"/>
<feature type="transmembrane region" description="Helical" evidence="6">
    <location>
        <begin position="178"/>
        <end position="197"/>
    </location>
</feature>
<comment type="subcellular location">
    <subcellularLocation>
        <location evidence="1">Membrane</location>
        <topology evidence="1">Multi-pass membrane protein</topology>
    </subcellularLocation>
</comment>
<evidence type="ECO:0000256" key="5">
    <source>
        <dbReference type="ARBA" id="ARBA00023136"/>
    </source>
</evidence>
<dbReference type="NCBIfam" id="TIGR00784">
    <property type="entry name" value="citMHS"/>
    <property type="match status" value="1"/>
</dbReference>
<keyword evidence="5 6" id="KW-0472">Membrane</keyword>
<feature type="transmembrane region" description="Helical" evidence="6">
    <location>
        <begin position="30"/>
        <end position="50"/>
    </location>
</feature>
<sequence>MLSWIGFLAIVVIVTILIRGKTTPIIPLVLVPIIAALIAGFTFSDIGEFFSAGMSSVLNVAIMFIFAIIFFGIMQDVGLFDPIIDKIVKATHGNVVLISVGTVFIAMIAQLDGSGASTFLITIPALLPLYRQMKMSPYLLLLLIAGSAGIMNMLPWAGPLGRAATVLEMDVTELWKPLIPIQIIGMLVMAALAFYLGKREQRRIIKQYGSLEQAIATKVDSFLGEEVESASEQVEVVATEQKRRMYVWNLLLTVLVIGVLVANILPAGLAFMSGTAIALLMNFRSAKLQGETIQRHAPNALTMASIILAAGTFLGILNGTGMLTSIAEDMVSILPSAVSSQIHIIIGLLGMPFELLLNTDAYYYGLLPVVEQIASTFGTAPQSTAYAMIVGNIVGTFISPFSPALWMGLGLAGAELGKHIKYSFFWLWGVTLVLLGVAFTLGLF</sequence>
<evidence type="ECO:0000256" key="1">
    <source>
        <dbReference type="ARBA" id="ARBA00004141"/>
    </source>
</evidence>
<dbReference type="PANTHER" id="PTHR30354:SF26">
    <property type="entry name" value="TRANSPORTER, PUTATIVE-RELATED"/>
    <property type="match status" value="1"/>
</dbReference>
<dbReference type="Proteomes" id="UP000622653">
    <property type="component" value="Unassembled WGS sequence"/>
</dbReference>
<feature type="domain" description="Citrate transporter-like" evidence="7">
    <location>
        <begin position="26"/>
        <end position="391"/>
    </location>
</feature>
<dbReference type="InterPro" id="IPR004680">
    <property type="entry name" value="Cit_transptr-like_dom"/>
</dbReference>
<dbReference type="GO" id="GO:0015128">
    <property type="term" value="F:gluconate transmembrane transporter activity"/>
    <property type="evidence" value="ECO:0007669"/>
    <property type="project" value="InterPro"/>
</dbReference>
<name>A0A8J7KKY5_9BACL</name>
<keyword evidence="2" id="KW-0813">Transport</keyword>
<feature type="transmembrane region" description="Helical" evidence="6">
    <location>
        <begin position="57"/>
        <end position="75"/>
    </location>
</feature>
<gene>
    <name evidence="8" type="ORF">IRY55_04560</name>
</gene>
<dbReference type="InterPro" id="IPR014738">
    <property type="entry name" value="Citrate_transporter"/>
</dbReference>
<evidence type="ECO:0000259" key="7">
    <source>
        <dbReference type="Pfam" id="PF03600"/>
    </source>
</evidence>
<evidence type="ECO:0000313" key="9">
    <source>
        <dbReference type="Proteomes" id="UP000622653"/>
    </source>
</evidence>
<reference evidence="8" key="1">
    <citation type="submission" date="2020-11" db="EMBL/GenBank/DDBJ databases">
        <title>Multidrug resistant novel bacterium Savagea serpentis sp. nov., isolated from the scats of a vine snake (Ahaetulla nasuta).</title>
        <authorList>
            <person name="Venkata Ramana V."/>
            <person name="Vikas Patil S."/>
            <person name="Yogita Lugani V."/>
        </authorList>
    </citation>
    <scope>NUCLEOTIDE SEQUENCE</scope>
    <source>
        <strain evidence="8">SN6</strain>
    </source>
</reference>
<dbReference type="EMBL" id="JADKPV010000001">
    <property type="protein sequence ID" value="MBF4500629.1"/>
    <property type="molecule type" value="Genomic_DNA"/>
</dbReference>
<feature type="transmembrane region" description="Helical" evidence="6">
    <location>
        <begin position="331"/>
        <end position="353"/>
    </location>
</feature>
<dbReference type="AlphaFoldDB" id="A0A8J7KKY5"/>
<evidence type="ECO:0000256" key="6">
    <source>
        <dbReference type="SAM" id="Phobius"/>
    </source>
</evidence>
<feature type="transmembrane region" description="Helical" evidence="6">
    <location>
        <begin position="385"/>
        <end position="412"/>
    </location>
</feature>
<feature type="transmembrane region" description="Helical" evidence="6">
    <location>
        <begin position="300"/>
        <end position="319"/>
    </location>
</feature>
<keyword evidence="9" id="KW-1185">Reference proteome</keyword>
<organism evidence="8 9">
    <name type="scientific">Savagea serpentis</name>
    <dbReference type="NCBI Taxonomy" id="2785297"/>
    <lineage>
        <taxon>Bacteria</taxon>
        <taxon>Bacillati</taxon>
        <taxon>Bacillota</taxon>
        <taxon>Bacilli</taxon>
        <taxon>Bacillales</taxon>
        <taxon>Caryophanaceae</taxon>
        <taxon>Savagea</taxon>
    </lineage>
</organism>
<keyword evidence="4 6" id="KW-1133">Transmembrane helix</keyword>
<feature type="transmembrane region" description="Helical" evidence="6">
    <location>
        <begin position="95"/>
        <end position="126"/>
    </location>
</feature>
<evidence type="ECO:0000256" key="3">
    <source>
        <dbReference type="ARBA" id="ARBA00022692"/>
    </source>
</evidence>
<dbReference type="GO" id="GO:0015137">
    <property type="term" value="F:citrate transmembrane transporter activity"/>
    <property type="evidence" value="ECO:0007669"/>
    <property type="project" value="InterPro"/>
</dbReference>
<evidence type="ECO:0000313" key="8">
    <source>
        <dbReference type="EMBL" id="MBF4500629.1"/>
    </source>
</evidence>
<dbReference type="Pfam" id="PF03600">
    <property type="entry name" value="CitMHS"/>
    <property type="match status" value="1"/>
</dbReference>
<feature type="transmembrane region" description="Helical" evidence="6">
    <location>
        <begin position="138"/>
        <end position="158"/>
    </location>
</feature>
<evidence type="ECO:0000256" key="2">
    <source>
        <dbReference type="ARBA" id="ARBA00022448"/>
    </source>
</evidence>
<feature type="transmembrane region" description="Helical" evidence="6">
    <location>
        <begin position="424"/>
        <end position="443"/>
    </location>
</feature>
<dbReference type="InterPro" id="IPR003474">
    <property type="entry name" value="Glcn_transporter"/>
</dbReference>
<feature type="transmembrane region" description="Helical" evidence="6">
    <location>
        <begin position="250"/>
        <end position="280"/>
    </location>
</feature>
<comment type="caution">
    <text evidence="8">The sequence shown here is derived from an EMBL/GenBank/DDBJ whole genome shotgun (WGS) entry which is preliminary data.</text>
</comment>
<dbReference type="PANTHER" id="PTHR30354">
    <property type="entry name" value="GNT FAMILY GLUCONATE TRANSPORTER"/>
    <property type="match status" value="1"/>
</dbReference>
<evidence type="ECO:0000256" key="4">
    <source>
        <dbReference type="ARBA" id="ARBA00022989"/>
    </source>
</evidence>
<keyword evidence="3 6" id="KW-0812">Transmembrane</keyword>
<protein>
    <submittedName>
        <fullName evidence="8">Citrate transporter</fullName>
    </submittedName>
</protein>
<accession>A0A8J7KKY5</accession>